<dbReference type="Proteomes" id="UP000807306">
    <property type="component" value="Unassembled WGS sequence"/>
</dbReference>
<accession>A0A9P6E491</accession>
<dbReference type="EMBL" id="MU157955">
    <property type="protein sequence ID" value="KAF9522222.1"/>
    <property type="molecule type" value="Genomic_DNA"/>
</dbReference>
<feature type="transmembrane region" description="Helical" evidence="1">
    <location>
        <begin position="42"/>
        <end position="64"/>
    </location>
</feature>
<keyword evidence="1" id="KW-1133">Transmembrane helix</keyword>
<keyword evidence="3" id="KW-1185">Reference proteome</keyword>
<sequence>MCIRSLSVRPTHVRFIICLRPAMFYLAELLPFGFMASRVLRIWIFELRVIIFSGFFLFISSMYLS</sequence>
<feature type="transmembrane region" description="Helical" evidence="1">
    <location>
        <begin position="12"/>
        <end position="36"/>
    </location>
</feature>
<keyword evidence="1" id="KW-0472">Membrane</keyword>
<keyword evidence="1" id="KW-0812">Transmembrane</keyword>
<evidence type="ECO:0000256" key="1">
    <source>
        <dbReference type="SAM" id="Phobius"/>
    </source>
</evidence>
<reference evidence="2" key="1">
    <citation type="submission" date="2020-11" db="EMBL/GenBank/DDBJ databases">
        <authorList>
            <consortium name="DOE Joint Genome Institute"/>
            <person name="Ahrendt S."/>
            <person name="Riley R."/>
            <person name="Andreopoulos W."/>
            <person name="Labutti K."/>
            <person name="Pangilinan J."/>
            <person name="Ruiz-Duenas F.J."/>
            <person name="Barrasa J.M."/>
            <person name="Sanchez-Garcia M."/>
            <person name="Camarero S."/>
            <person name="Miyauchi S."/>
            <person name="Serrano A."/>
            <person name="Linde D."/>
            <person name="Babiker R."/>
            <person name="Drula E."/>
            <person name="Ayuso-Fernandez I."/>
            <person name="Pacheco R."/>
            <person name="Padilla G."/>
            <person name="Ferreira P."/>
            <person name="Barriuso J."/>
            <person name="Kellner H."/>
            <person name="Castanera R."/>
            <person name="Alfaro M."/>
            <person name="Ramirez L."/>
            <person name="Pisabarro A.G."/>
            <person name="Kuo A."/>
            <person name="Tritt A."/>
            <person name="Lipzen A."/>
            <person name="He G."/>
            <person name="Yan M."/>
            <person name="Ng V."/>
            <person name="Cullen D."/>
            <person name="Martin F."/>
            <person name="Rosso M.-N."/>
            <person name="Henrissat B."/>
            <person name="Hibbett D."/>
            <person name="Martinez A.T."/>
            <person name="Grigoriev I.V."/>
        </authorList>
    </citation>
    <scope>NUCLEOTIDE SEQUENCE</scope>
    <source>
        <strain evidence="2">CBS 506.95</strain>
    </source>
</reference>
<gene>
    <name evidence="2" type="ORF">CPB83DRAFT_864794</name>
</gene>
<comment type="caution">
    <text evidence="2">The sequence shown here is derived from an EMBL/GenBank/DDBJ whole genome shotgun (WGS) entry which is preliminary data.</text>
</comment>
<evidence type="ECO:0000313" key="3">
    <source>
        <dbReference type="Proteomes" id="UP000807306"/>
    </source>
</evidence>
<name>A0A9P6E491_9AGAR</name>
<dbReference type="AlphaFoldDB" id="A0A9P6E491"/>
<proteinExistence type="predicted"/>
<organism evidence="2 3">
    <name type="scientific">Crepidotus variabilis</name>
    <dbReference type="NCBI Taxonomy" id="179855"/>
    <lineage>
        <taxon>Eukaryota</taxon>
        <taxon>Fungi</taxon>
        <taxon>Dikarya</taxon>
        <taxon>Basidiomycota</taxon>
        <taxon>Agaricomycotina</taxon>
        <taxon>Agaricomycetes</taxon>
        <taxon>Agaricomycetidae</taxon>
        <taxon>Agaricales</taxon>
        <taxon>Agaricineae</taxon>
        <taxon>Crepidotaceae</taxon>
        <taxon>Crepidotus</taxon>
    </lineage>
</organism>
<evidence type="ECO:0000313" key="2">
    <source>
        <dbReference type="EMBL" id="KAF9522222.1"/>
    </source>
</evidence>
<protein>
    <submittedName>
        <fullName evidence="2">Uncharacterized protein</fullName>
    </submittedName>
</protein>